<dbReference type="KEGG" id="muh:HYN43_017665"/>
<keyword evidence="1" id="KW-0812">Transmembrane</keyword>
<keyword evidence="1" id="KW-1133">Transmembrane helix</keyword>
<dbReference type="EMBL" id="CP032869">
    <property type="protein sequence ID" value="AYL97023.1"/>
    <property type="molecule type" value="Genomic_DNA"/>
</dbReference>
<organism evidence="2 3">
    <name type="scientific">Mucilaginibacter celer</name>
    <dbReference type="NCBI Taxonomy" id="2305508"/>
    <lineage>
        <taxon>Bacteria</taxon>
        <taxon>Pseudomonadati</taxon>
        <taxon>Bacteroidota</taxon>
        <taxon>Sphingobacteriia</taxon>
        <taxon>Sphingobacteriales</taxon>
        <taxon>Sphingobacteriaceae</taxon>
        <taxon>Mucilaginibacter</taxon>
    </lineage>
</organism>
<keyword evidence="3" id="KW-1185">Reference proteome</keyword>
<feature type="transmembrane region" description="Helical" evidence="1">
    <location>
        <begin position="7"/>
        <end position="31"/>
    </location>
</feature>
<evidence type="ECO:0000256" key="1">
    <source>
        <dbReference type="SAM" id="Phobius"/>
    </source>
</evidence>
<dbReference type="Proteomes" id="UP000270046">
    <property type="component" value="Chromosome"/>
</dbReference>
<dbReference type="AlphaFoldDB" id="A0A494VZU9"/>
<gene>
    <name evidence="2" type="ORF">HYN43_017665</name>
</gene>
<dbReference type="OrthoDB" id="1260533at2"/>
<proteinExistence type="predicted"/>
<keyword evidence="1" id="KW-0472">Membrane</keyword>
<evidence type="ECO:0000313" key="3">
    <source>
        <dbReference type="Proteomes" id="UP000270046"/>
    </source>
</evidence>
<feature type="transmembrane region" description="Helical" evidence="1">
    <location>
        <begin position="37"/>
        <end position="57"/>
    </location>
</feature>
<protein>
    <submittedName>
        <fullName evidence="2">Uncharacterized protein</fullName>
    </submittedName>
</protein>
<reference evidence="2 3" key="1">
    <citation type="submission" date="2018-10" db="EMBL/GenBank/DDBJ databases">
        <title>Genome sequencing of Mucilaginibacter sp. HYN0043.</title>
        <authorList>
            <person name="Kim M."/>
            <person name="Yi H."/>
        </authorList>
    </citation>
    <scope>NUCLEOTIDE SEQUENCE [LARGE SCALE GENOMIC DNA]</scope>
    <source>
        <strain evidence="2 3">HYN0043</strain>
    </source>
</reference>
<sequence>MKSKFRYTAYFNSVISVFALFLFAVGFFRFVSKPDTPVLLFTGICTFLAFVWIWILFGELKTKIIRLDIEEGEVYVKRYLRFRYYRSLSC</sequence>
<name>A0A494VZU9_9SPHI</name>
<evidence type="ECO:0000313" key="2">
    <source>
        <dbReference type="EMBL" id="AYL97023.1"/>
    </source>
</evidence>
<accession>A0A494VZU9</accession>